<proteinExistence type="predicted"/>
<gene>
    <name evidence="1" type="ORF">R1flu_015823</name>
</gene>
<sequence>MSAAVGSAWWAKSHAGCCQSGGGIEAGVITRGGWSRHAYEGAWNRDTATAGCIQHLRLNPVASGRGLPCGQRSRRLGLAEGLIGSTELRQITPGQMLSVSSVTGPYYRVLFPTTVLRKRY</sequence>
<reference evidence="1 2" key="1">
    <citation type="submission" date="2024-09" db="EMBL/GenBank/DDBJ databases">
        <title>Chromosome-scale assembly of Riccia fluitans.</title>
        <authorList>
            <person name="Paukszto L."/>
            <person name="Sawicki J."/>
            <person name="Karawczyk K."/>
            <person name="Piernik-Szablinska J."/>
            <person name="Szczecinska M."/>
            <person name="Mazdziarz M."/>
        </authorList>
    </citation>
    <scope>NUCLEOTIDE SEQUENCE [LARGE SCALE GENOMIC DNA]</scope>
    <source>
        <strain evidence="1">Rf_01</strain>
        <tissue evidence="1">Aerial parts of the thallus</tissue>
    </source>
</reference>
<dbReference type="AlphaFoldDB" id="A0ABD1YN47"/>
<keyword evidence="2" id="KW-1185">Reference proteome</keyword>
<dbReference type="EMBL" id="JBHFFA010000004">
    <property type="protein sequence ID" value="KAL2631137.1"/>
    <property type="molecule type" value="Genomic_DNA"/>
</dbReference>
<organism evidence="1 2">
    <name type="scientific">Riccia fluitans</name>
    <dbReference type="NCBI Taxonomy" id="41844"/>
    <lineage>
        <taxon>Eukaryota</taxon>
        <taxon>Viridiplantae</taxon>
        <taxon>Streptophyta</taxon>
        <taxon>Embryophyta</taxon>
        <taxon>Marchantiophyta</taxon>
        <taxon>Marchantiopsida</taxon>
        <taxon>Marchantiidae</taxon>
        <taxon>Marchantiales</taxon>
        <taxon>Ricciaceae</taxon>
        <taxon>Riccia</taxon>
    </lineage>
</organism>
<name>A0ABD1YN47_9MARC</name>
<evidence type="ECO:0000313" key="2">
    <source>
        <dbReference type="Proteomes" id="UP001605036"/>
    </source>
</evidence>
<evidence type="ECO:0000313" key="1">
    <source>
        <dbReference type="EMBL" id="KAL2631137.1"/>
    </source>
</evidence>
<comment type="caution">
    <text evidence="1">The sequence shown here is derived from an EMBL/GenBank/DDBJ whole genome shotgun (WGS) entry which is preliminary data.</text>
</comment>
<protein>
    <submittedName>
        <fullName evidence="1">Uncharacterized protein</fullName>
    </submittedName>
</protein>
<accession>A0ABD1YN47</accession>
<dbReference type="Proteomes" id="UP001605036">
    <property type="component" value="Unassembled WGS sequence"/>
</dbReference>